<evidence type="ECO:0000313" key="2">
    <source>
        <dbReference type="Proteomes" id="UP000640052"/>
    </source>
</evidence>
<gene>
    <name evidence="1" type="ORF">Aph01nite_69430</name>
</gene>
<keyword evidence="2" id="KW-1185">Reference proteome</keyword>
<accession>A0A919QJ68</accession>
<protein>
    <submittedName>
        <fullName evidence="1">Uncharacterized protein</fullName>
    </submittedName>
</protein>
<name>A0A919QJ68_9ACTN</name>
<proteinExistence type="predicted"/>
<comment type="caution">
    <text evidence="1">The sequence shown here is derived from an EMBL/GenBank/DDBJ whole genome shotgun (WGS) entry which is preliminary data.</text>
</comment>
<dbReference type="AlphaFoldDB" id="A0A919QJ68"/>
<dbReference type="RefSeq" id="WP_204045248.1">
    <property type="nucleotide sequence ID" value="NZ_BOOA01000087.1"/>
</dbReference>
<organism evidence="1 2">
    <name type="scientific">Acrocarpospora phusangensis</name>
    <dbReference type="NCBI Taxonomy" id="1070424"/>
    <lineage>
        <taxon>Bacteria</taxon>
        <taxon>Bacillati</taxon>
        <taxon>Actinomycetota</taxon>
        <taxon>Actinomycetes</taxon>
        <taxon>Streptosporangiales</taxon>
        <taxon>Streptosporangiaceae</taxon>
        <taxon>Acrocarpospora</taxon>
    </lineage>
</organism>
<sequence>MESIPLAEGDLRWTFGQSVDLGAIREIVFRAQDQLGRLAEVLGASSGWVSSGLEFGIYPAMTIIDLRAWVESDNLDLPAFCVGVTPQESPDDGPRWDVDCDIAVRCYAQWDCGMHAVEELPTRSYDSPETAAAALLAAATWLLERGTAEPVDSWRRRDPGCASAP</sequence>
<dbReference type="Proteomes" id="UP000640052">
    <property type="component" value="Unassembled WGS sequence"/>
</dbReference>
<evidence type="ECO:0000313" key="1">
    <source>
        <dbReference type="EMBL" id="GIH28633.1"/>
    </source>
</evidence>
<dbReference type="EMBL" id="BOOA01000087">
    <property type="protein sequence ID" value="GIH28633.1"/>
    <property type="molecule type" value="Genomic_DNA"/>
</dbReference>
<reference evidence="1" key="1">
    <citation type="submission" date="2021-01" db="EMBL/GenBank/DDBJ databases">
        <title>Whole genome shotgun sequence of Acrocarpospora phusangensis NBRC 108782.</title>
        <authorList>
            <person name="Komaki H."/>
            <person name="Tamura T."/>
        </authorList>
    </citation>
    <scope>NUCLEOTIDE SEQUENCE</scope>
    <source>
        <strain evidence="1">NBRC 108782</strain>
    </source>
</reference>